<organism evidence="11 12">
    <name type="scientific">Rhodocollybia butyracea</name>
    <dbReference type="NCBI Taxonomy" id="206335"/>
    <lineage>
        <taxon>Eukaryota</taxon>
        <taxon>Fungi</taxon>
        <taxon>Dikarya</taxon>
        <taxon>Basidiomycota</taxon>
        <taxon>Agaricomycotina</taxon>
        <taxon>Agaricomycetes</taxon>
        <taxon>Agaricomycetidae</taxon>
        <taxon>Agaricales</taxon>
        <taxon>Marasmiineae</taxon>
        <taxon>Omphalotaceae</taxon>
        <taxon>Rhodocollybia</taxon>
    </lineage>
</organism>
<gene>
    <name evidence="11" type="ORF">BDP27DRAFT_1428134</name>
</gene>
<dbReference type="CDD" id="cd18089">
    <property type="entry name" value="SPOUT_Trm10-like"/>
    <property type="match status" value="1"/>
</dbReference>
<dbReference type="PANTHER" id="PTHR13563:SF13">
    <property type="entry name" value="TRNA METHYLTRANSFERASE 10 HOMOLOG A"/>
    <property type="match status" value="1"/>
</dbReference>
<evidence type="ECO:0000256" key="6">
    <source>
        <dbReference type="ARBA" id="ARBA00031792"/>
    </source>
</evidence>
<evidence type="ECO:0000256" key="7">
    <source>
        <dbReference type="ARBA" id="ARBA00032166"/>
    </source>
</evidence>
<keyword evidence="5" id="KW-0949">S-adenosyl-L-methionine</keyword>
<proteinExistence type="predicted"/>
<evidence type="ECO:0000259" key="10">
    <source>
        <dbReference type="PROSITE" id="PS51675"/>
    </source>
</evidence>
<evidence type="ECO:0000256" key="3">
    <source>
        <dbReference type="ARBA" id="ARBA00022603"/>
    </source>
</evidence>
<protein>
    <recommendedName>
        <fullName evidence="2">tRNA (guanine(9)-N1)-methyltransferase</fullName>
        <ecNumber evidence="1">2.1.1.221</ecNumber>
    </recommendedName>
    <alternativeName>
        <fullName evidence="7">tRNA methyltransferase 10</fullName>
    </alternativeName>
    <alternativeName>
        <fullName evidence="6">tRNA(m1G9)-methyltransferase</fullName>
    </alternativeName>
</protein>
<dbReference type="EC" id="2.1.1.221" evidence="1"/>
<dbReference type="PROSITE" id="PS51675">
    <property type="entry name" value="SAM_MT_TRM10"/>
    <property type="match status" value="1"/>
</dbReference>
<dbReference type="InterPro" id="IPR007356">
    <property type="entry name" value="tRNA_m1G_MeTrfase_euk"/>
</dbReference>
<dbReference type="InterPro" id="IPR038459">
    <property type="entry name" value="MT_TRM10-typ_sf"/>
</dbReference>
<evidence type="ECO:0000256" key="2">
    <source>
        <dbReference type="ARBA" id="ARBA00020451"/>
    </source>
</evidence>
<dbReference type="PANTHER" id="PTHR13563">
    <property type="entry name" value="TRNA (GUANINE-9-) METHYLTRANSFERASE"/>
    <property type="match status" value="1"/>
</dbReference>
<dbReference type="OrthoDB" id="278300at2759"/>
<dbReference type="GO" id="GO:0005634">
    <property type="term" value="C:nucleus"/>
    <property type="evidence" value="ECO:0007669"/>
    <property type="project" value="TreeGrafter"/>
</dbReference>
<dbReference type="GO" id="GO:0052905">
    <property type="term" value="F:tRNA (guanosine(9)-N1)-methyltransferase activity"/>
    <property type="evidence" value="ECO:0007669"/>
    <property type="project" value="UniProtKB-EC"/>
</dbReference>
<keyword evidence="12" id="KW-1185">Reference proteome</keyword>
<dbReference type="Proteomes" id="UP000772434">
    <property type="component" value="Unassembled WGS sequence"/>
</dbReference>
<dbReference type="InterPro" id="IPR028564">
    <property type="entry name" value="MT_TRM10-typ"/>
</dbReference>
<evidence type="ECO:0000256" key="5">
    <source>
        <dbReference type="ARBA" id="ARBA00022691"/>
    </source>
</evidence>
<comment type="caution">
    <text evidence="11">The sequence shown here is derived from an EMBL/GenBank/DDBJ whole genome shotgun (WGS) entry which is preliminary data.</text>
</comment>
<dbReference type="EMBL" id="JADNRY010000178">
    <property type="protein sequence ID" value="KAF9062229.1"/>
    <property type="molecule type" value="Genomic_DNA"/>
</dbReference>
<accession>A0A9P5PF93</accession>
<feature type="region of interest" description="Disordered" evidence="9">
    <location>
        <begin position="96"/>
        <end position="139"/>
    </location>
</feature>
<dbReference type="GO" id="GO:0000049">
    <property type="term" value="F:tRNA binding"/>
    <property type="evidence" value="ECO:0007669"/>
    <property type="project" value="TreeGrafter"/>
</dbReference>
<evidence type="ECO:0000256" key="1">
    <source>
        <dbReference type="ARBA" id="ARBA00012797"/>
    </source>
</evidence>
<evidence type="ECO:0000256" key="4">
    <source>
        <dbReference type="ARBA" id="ARBA00022679"/>
    </source>
</evidence>
<name>A0A9P5PF93_9AGAR</name>
<dbReference type="Gene3D" id="3.40.1280.30">
    <property type="match status" value="1"/>
</dbReference>
<comment type="catalytic activity">
    <reaction evidence="8">
        <text>guanosine(9) in tRNA + S-adenosyl-L-methionine = N(1)-methylguanosine(9) in tRNA + S-adenosyl-L-homocysteine + H(+)</text>
        <dbReference type="Rhea" id="RHEA:43156"/>
        <dbReference type="Rhea" id="RHEA-COMP:10367"/>
        <dbReference type="Rhea" id="RHEA-COMP:10368"/>
        <dbReference type="ChEBI" id="CHEBI:15378"/>
        <dbReference type="ChEBI" id="CHEBI:57856"/>
        <dbReference type="ChEBI" id="CHEBI:59789"/>
        <dbReference type="ChEBI" id="CHEBI:73542"/>
        <dbReference type="ChEBI" id="CHEBI:74269"/>
        <dbReference type="EC" id="2.1.1.221"/>
    </reaction>
</comment>
<evidence type="ECO:0000256" key="8">
    <source>
        <dbReference type="ARBA" id="ARBA00048434"/>
    </source>
</evidence>
<evidence type="ECO:0000313" key="11">
    <source>
        <dbReference type="EMBL" id="KAF9062229.1"/>
    </source>
</evidence>
<feature type="compositionally biased region" description="Acidic residues" evidence="9">
    <location>
        <begin position="109"/>
        <end position="126"/>
    </location>
</feature>
<sequence>MQLIPDGQRLNGGQTAMNGYDSTEELEELLPDEVYIIGAIVDRNRYKNLTFEKAEAQSIRHARLPIGKYLNSLPSRKVLTVNQVFEIMLKWRKFVQGGKKSKGSKGISDEQEGEQEDAESGAEEELIGQQEQTEEALKY</sequence>
<reference evidence="11" key="1">
    <citation type="submission" date="2020-11" db="EMBL/GenBank/DDBJ databases">
        <authorList>
            <consortium name="DOE Joint Genome Institute"/>
            <person name="Ahrendt S."/>
            <person name="Riley R."/>
            <person name="Andreopoulos W."/>
            <person name="Labutti K."/>
            <person name="Pangilinan J."/>
            <person name="Ruiz-Duenas F.J."/>
            <person name="Barrasa J.M."/>
            <person name="Sanchez-Garcia M."/>
            <person name="Camarero S."/>
            <person name="Miyauchi S."/>
            <person name="Serrano A."/>
            <person name="Linde D."/>
            <person name="Babiker R."/>
            <person name="Drula E."/>
            <person name="Ayuso-Fernandez I."/>
            <person name="Pacheco R."/>
            <person name="Padilla G."/>
            <person name="Ferreira P."/>
            <person name="Barriuso J."/>
            <person name="Kellner H."/>
            <person name="Castanera R."/>
            <person name="Alfaro M."/>
            <person name="Ramirez L."/>
            <person name="Pisabarro A.G."/>
            <person name="Kuo A."/>
            <person name="Tritt A."/>
            <person name="Lipzen A."/>
            <person name="He G."/>
            <person name="Yan M."/>
            <person name="Ng V."/>
            <person name="Cullen D."/>
            <person name="Martin F."/>
            <person name="Rosso M.-N."/>
            <person name="Henrissat B."/>
            <person name="Hibbett D."/>
            <person name="Martinez A.T."/>
            <person name="Grigoriev I.V."/>
        </authorList>
    </citation>
    <scope>NUCLEOTIDE SEQUENCE</scope>
    <source>
        <strain evidence="11">AH 40177</strain>
    </source>
</reference>
<dbReference type="GO" id="GO:0002939">
    <property type="term" value="P:tRNA N1-guanine methylation"/>
    <property type="evidence" value="ECO:0007669"/>
    <property type="project" value="TreeGrafter"/>
</dbReference>
<evidence type="ECO:0000313" key="12">
    <source>
        <dbReference type="Proteomes" id="UP000772434"/>
    </source>
</evidence>
<keyword evidence="3" id="KW-0489">Methyltransferase</keyword>
<feature type="domain" description="SAM-dependent MTase TRM10-type" evidence="10">
    <location>
        <begin position="1"/>
        <end position="114"/>
    </location>
</feature>
<evidence type="ECO:0000256" key="9">
    <source>
        <dbReference type="SAM" id="MobiDB-lite"/>
    </source>
</evidence>
<keyword evidence="4" id="KW-0808">Transferase</keyword>
<dbReference type="AlphaFoldDB" id="A0A9P5PF93"/>